<accession>A0A2G5TMW7</accession>
<dbReference type="EMBL" id="PDUG01000005">
    <property type="protein sequence ID" value="PIC28598.1"/>
    <property type="molecule type" value="Genomic_DNA"/>
</dbReference>
<organism evidence="1 2">
    <name type="scientific">Caenorhabditis nigoni</name>
    <dbReference type="NCBI Taxonomy" id="1611254"/>
    <lineage>
        <taxon>Eukaryota</taxon>
        <taxon>Metazoa</taxon>
        <taxon>Ecdysozoa</taxon>
        <taxon>Nematoda</taxon>
        <taxon>Chromadorea</taxon>
        <taxon>Rhabditida</taxon>
        <taxon>Rhabditina</taxon>
        <taxon>Rhabditomorpha</taxon>
        <taxon>Rhabditoidea</taxon>
        <taxon>Rhabditidae</taxon>
        <taxon>Peloderinae</taxon>
        <taxon>Caenorhabditis</taxon>
    </lineage>
</organism>
<evidence type="ECO:0000313" key="1">
    <source>
        <dbReference type="EMBL" id="PIC28598.1"/>
    </source>
</evidence>
<reference evidence="2" key="1">
    <citation type="submission" date="2017-10" db="EMBL/GenBank/DDBJ databases">
        <title>Rapid genome shrinkage in a self-fertile nematode reveals novel sperm competition proteins.</title>
        <authorList>
            <person name="Yin D."/>
            <person name="Schwarz E.M."/>
            <person name="Thomas C.G."/>
            <person name="Felde R.L."/>
            <person name="Korf I.F."/>
            <person name="Cutter A.D."/>
            <person name="Schartner C.M."/>
            <person name="Ralston E.J."/>
            <person name="Meyer B.J."/>
            <person name="Haag E.S."/>
        </authorList>
    </citation>
    <scope>NUCLEOTIDE SEQUENCE [LARGE SCALE GENOMIC DNA]</scope>
    <source>
        <strain evidence="2">JU1422</strain>
    </source>
</reference>
<sequence>MMVITSQPSTSTSCPPPTATVIPVPKPRRIVFQNAAKTPVPCPRKSLLKAKSLEGEEVRLRKSLIRRDTYQPIFMEREKLQRILEVAEPELKSPKTRPYSFPIGSSPNFEISKLELSSYDNQETVSSFFVIRLSGSKNRNNFQK</sequence>
<evidence type="ECO:0000313" key="2">
    <source>
        <dbReference type="Proteomes" id="UP000230233"/>
    </source>
</evidence>
<name>A0A2G5TMW7_9PELO</name>
<dbReference type="OrthoDB" id="21085at2759"/>
<keyword evidence="2" id="KW-1185">Reference proteome</keyword>
<gene>
    <name evidence="1" type="primary">Cnig_chr_V.g20458</name>
    <name evidence="1" type="ORF">B9Z55_020458</name>
</gene>
<dbReference type="AlphaFoldDB" id="A0A2G5TMW7"/>
<dbReference type="Proteomes" id="UP000230233">
    <property type="component" value="Chromosome V"/>
</dbReference>
<proteinExistence type="predicted"/>
<comment type="caution">
    <text evidence="1">The sequence shown here is derived from an EMBL/GenBank/DDBJ whole genome shotgun (WGS) entry which is preliminary data.</text>
</comment>
<protein>
    <submittedName>
        <fullName evidence="1">Uncharacterized protein</fullName>
    </submittedName>
</protein>